<protein>
    <submittedName>
        <fullName evidence="1">Uncharacterized protein</fullName>
    </submittedName>
</protein>
<dbReference type="AlphaFoldDB" id="A0A382BYS3"/>
<sequence length="42" mass="4542">MVGFKGKVDALSFYHNNFDDITFWKGVGLPGDDGAGFYPGSN</sequence>
<reference evidence="1" key="1">
    <citation type="submission" date="2018-05" db="EMBL/GenBank/DDBJ databases">
        <authorList>
            <person name="Lanie J.A."/>
            <person name="Ng W.-L."/>
            <person name="Kazmierczak K.M."/>
            <person name="Andrzejewski T.M."/>
            <person name="Davidsen T.M."/>
            <person name="Wayne K.J."/>
            <person name="Tettelin H."/>
            <person name="Glass J.I."/>
            <person name="Rusch D."/>
            <person name="Podicherti R."/>
            <person name="Tsui H.-C.T."/>
            <person name="Winkler M.E."/>
        </authorList>
    </citation>
    <scope>NUCLEOTIDE SEQUENCE</scope>
</reference>
<gene>
    <name evidence="1" type="ORF">METZ01_LOCUS171628</name>
</gene>
<accession>A0A382BYS3</accession>
<evidence type="ECO:0000313" key="1">
    <source>
        <dbReference type="EMBL" id="SVB18774.1"/>
    </source>
</evidence>
<organism evidence="1">
    <name type="scientific">marine metagenome</name>
    <dbReference type="NCBI Taxonomy" id="408172"/>
    <lineage>
        <taxon>unclassified sequences</taxon>
        <taxon>metagenomes</taxon>
        <taxon>ecological metagenomes</taxon>
    </lineage>
</organism>
<proteinExistence type="predicted"/>
<dbReference type="EMBL" id="UINC01031940">
    <property type="protein sequence ID" value="SVB18774.1"/>
    <property type="molecule type" value="Genomic_DNA"/>
</dbReference>
<name>A0A382BYS3_9ZZZZ</name>